<reference evidence="1 2" key="1">
    <citation type="submission" date="2020-08" db="EMBL/GenBank/DDBJ databases">
        <title>Genomic Encyclopedia of Type Strains, Phase III (KMG-III): the genomes of soil and plant-associated and newly described type strains.</title>
        <authorList>
            <person name="Whitman W."/>
        </authorList>
    </citation>
    <scope>NUCLEOTIDE SEQUENCE [LARGE SCALE GENOMIC DNA]</scope>
    <source>
        <strain evidence="1 2">CECT 8693</strain>
    </source>
</reference>
<organism evidence="1 2">
    <name type="scientific">Fontibacillus solani</name>
    <dbReference type="NCBI Taxonomy" id="1572857"/>
    <lineage>
        <taxon>Bacteria</taxon>
        <taxon>Bacillati</taxon>
        <taxon>Bacillota</taxon>
        <taxon>Bacilli</taxon>
        <taxon>Bacillales</taxon>
        <taxon>Paenibacillaceae</taxon>
        <taxon>Fontibacillus</taxon>
    </lineage>
</organism>
<proteinExistence type="predicted"/>
<dbReference type="Pfam" id="PF09929">
    <property type="entry name" value="DUF2161"/>
    <property type="match status" value="1"/>
</dbReference>
<dbReference type="EMBL" id="JACJIP010000007">
    <property type="protein sequence ID" value="MBA9085054.1"/>
    <property type="molecule type" value="Genomic_DNA"/>
</dbReference>
<keyword evidence="2" id="KW-1185">Reference proteome</keyword>
<evidence type="ECO:0000313" key="2">
    <source>
        <dbReference type="Proteomes" id="UP000567067"/>
    </source>
</evidence>
<dbReference type="AlphaFoldDB" id="A0A7W3XR14"/>
<gene>
    <name evidence="1" type="ORF">FHR92_001516</name>
</gene>
<dbReference type="RefSeq" id="WP_182535002.1">
    <property type="nucleotide sequence ID" value="NZ_JACJIP010000007.1"/>
</dbReference>
<dbReference type="InterPro" id="IPR018679">
    <property type="entry name" value="DUF2161"/>
</dbReference>
<name>A0A7W3XR14_9BACL</name>
<protein>
    <submittedName>
        <fullName evidence="1">Uncharacterized protein</fullName>
    </submittedName>
</protein>
<accession>A0A7W3XR14</accession>
<sequence length="259" mass="29267">MAVQHETELYAPLKKFFEERGYLIKGEVRHCDLVGIRDNSDEPLIVEIKKTFNLPLLLQGIERQKLSSEVYLAVERNRTKRGAHNQRWSDITNLCRRLGLGLITVTQFKTKSPFVEILCPPGGHVKAPSAKVVKARASKLLYEFNERSGDYNVGGSHGTKLVTAYREKALRVALALQQGEEMSPREIRDKSGIGHAAAILQKDYYGWFRRVSRGRYILSSEGAEALSQYNSVIEGWHLIAPTTESEIKKIKKGRSSNKI</sequence>
<dbReference type="Proteomes" id="UP000567067">
    <property type="component" value="Unassembled WGS sequence"/>
</dbReference>
<evidence type="ECO:0000313" key="1">
    <source>
        <dbReference type="EMBL" id="MBA9085054.1"/>
    </source>
</evidence>
<comment type="caution">
    <text evidence="1">The sequence shown here is derived from an EMBL/GenBank/DDBJ whole genome shotgun (WGS) entry which is preliminary data.</text>
</comment>